<dbReference type="SUPFAM" id="SSF88697">
    <property type="entry name" value="PUA domain-like"/>
    <property type="match status" value="1"/>
</dbReference>
<dbReference type="GO" id="GO:0003723">
    <property type="term" value="F:RNA binding"/>
    <property type="evidence" value="ECO:0007669"/>
    <property type="project" value="InterPro"/>
</dbReference>
<evidence type="ECO:0000259" key="1">
    <source>
        <dbReference type="SMART" id="SM00359"/>
    </source>
</evidence>
<dbReference type="PANTHER" id="PTHR22798">
    <property type="entry name" value="MCT-1 PROTEIN"/>
    <property type="match status" value="1"/>
</dbReference>
<dbReference type="InterPro" id="IPR022430">
    <property type="entry name" value="CHP03684"/>
</dbReference>
<evidence type="ECO:0000313" key="3">
    <source>
        <dbReference type="EMBL" id="HGQ18455.1"/>
    </source>
</evidence>
<organism evidence="3">
    <name type="scientific">Ignisphaera aggregans</name>
    <dbReference type="NCBI Taxonomy" id="334771"/>
    <lineage>
        <taxon>Archaea</taxon>
        <taxon>Thermoproteota</taxon>
        <taxon>Thermoprotei</taxon>
        <taxon>Desulfurococcales</taxon>
        <taxon>Desulfurococcaceae</taxon>
        <taxon>Ignisphaera</taxon>
    </lineage>
</organism>
<dbReference type="NCBIfam" id="TIGR03684">
    <property type="entry name" value="arCOG00985"/>
    <property type="match status" value="1"/>
</dbReference>
<name>A0A7J3JR94_9CREN</name>
<dbReference type="EMBL" id="DTAI01000127">
    <property type="protein sequence ID" value="HGN36773.1"/>
    <property type="molecule type" value="Genomic_DNA"/>
</dbReference>
<dbReference type="InterPro" id="IPR015947">
    <property type="entry name" value="PUA-like_sf"/>
</dbReference>
<proteinExistence type="predicted"/>
<comment type="caution">
    <text evidence="3">The sequence shown here is derived from an EMBL/GenBank/DDBJ whole genome shotgun (WGS) entry which is preliminary data.</text>
</comment>
<dbReference type="PROSITE" id="PS50890">
    <property type="entry name" value="PUA"/>
    <property type="match status" value="1"/>
</dbReference>
<dbReference type="Gene3D" id="3.10.400.20">
    <property type="match status" value="1"/>
</dbReference>
<dbReference type="EMBL" id="DTBZ01000106">
    <property type="protein sequence ID" value="HGQ18455.1"/>
    <property type="molecule type" value="Genomic_DNA"/>
</dbReference>
<dbReference type="GO" id="GO:0001731">
    <property type="term" value="P:formation of translation preinitiation complex"/>
    <property type="evidence" value="ECO:0007669"/>
    <property type="project" value="TreeGrafter"/>
</dbReference>
<evidence type="ECO:0000313" key="2">
    <source>
        <dbReference type="EMBL" id="HGN36773.1"/>
    </source>
</evidence>
<gene>
    <name evidence="2" type="ORF">ENT87_04395</name>
    <name evidence="3" type="ORF">ENU30_05730</name>
</gene>
<feature type="domain" description="PUA" evidence="1">
    <location>
        <begin position="119"/>
        <end position="194"/>
    </location>
</feature>
<sequence>MIAFPISLYQFLTNIGSILLCMELDRMWFGAMSLKIQYLSKKLLKEVLRSVEARSEIDRIFIDTLKQYEEIRLASDEDFSIIVFDSAPMLFKVKGYDAYIPTLYALNYFYNTKGVRILPTVVVDEGAVKPLLRGADIMIPGIRKVVGSFSKGQLVAVMHPSERYFIVVGIALMDSIGIAPTVKGKCISNISHLEDNVWKASLQLAKSLSK</sequence>
<reference evidence="3" key="1">
    <citation type="journal article" date="2020" name="mSystems">
        <title>Genome- and Community-Level Interaction Insights into Carbon Utilization and Element Cycling Functions of Hydrothermarchaeota in Hydrothermal Sediment.</title>
        <authorList>
            <person name="Zhou Z."/>
            <person name="Liu Y."/>
            <person name="Xu W."/>
            <person name="Pan J."/>
            <person name="Luo Z.H."/>
            <person name="Li M."/>
        </authorList>
    </citation>
    <scope>NUCLEOTIDE SEQUENCE [LARGE SCALE GENOMIC DNA]</scope>
    <source>
        <strain evidence="2">SpSt-618</strain>
        <strain evidence="3">SpSt-657</strain>
    </source>
</reference>
<dbReference type="NCBIfam" id="TIGR00451">
    <property type="entry name" value="unchar_dom_2"/>
    <property type="match status" value="1"/>
</dbReference>
<dbReference type="InterPro" id="IPR002478">
    <property type="entry name" value="PUA"/>
</dbReference>
<dbReference type="InterPro" id="IPR016437">
    <property type="entry name" value="MCT-1/Tma20"/>
</dbReference>
<dbReference type="PANTHER" id="PTHR22798:SF0">
    <property type="entry name" value="MALIGNANT T-CELL-AMPLIFIED SEQUENCE 1"/>
    <property type="match status" value="1"/>
</dbReference>
<dbReference type="AlphaFoldDB" id="A0A7J3JR94"/>
<protein>
    <recommendedName>
        <fullName evidence="1">PUA domain-containing protein</fullName>
    </recommendedName>
</protein>
<dbReference type="SMART" id="SM00359">
    <property type="entry name" value="PUA"/>
    <property type="match status" value="1"/>
</dbReference>
<accession>A0A7J3JR94</accession>
<dbReference type="Pfam" id="PF01472">
    <property type="entry name" value="PUA"/>
    <property type="match status" value="1"/>
</dbReference>
<dbReference type="InterPro" id="IPR004521">
    <property type="entry name" value="Uncharacterised_CHP00451"/>
</dbReference>